<dbReference type="PANTHER" id="PTHR40396:SF1">
    <property type="entry name" value="ATPASE AAA-TYPE CORE DOMAIN-CONTAINING PROTEIN"/>
    <property type="match status" value="1"/>
</dbReference>
<dbReference type="PANTHER" id="PTHR40396">
    <property type="entry name" value="ATPASE-LIKE PROTEIN"/>
    <property type="match status" value="1"/>
</dbReference>
<dbReference type="OrthoDB" id="104167at2"/>
<evidence type="ECO:0000313" key="1">
    <source>
        <dbReference type="EMBL" id="UOE20207.1"/>
    </source>
</evidence>
<dbReference type="GO" id="GO:0005524">
    <property type="term" value="F:ATP binding"/>
    <property type="evidence" value="ECO:0007669"/>
    <property type="project" value="InterPro"/>
</dbReference>
<dbReference type="InterPro" id="IPR014555">
    <property type="entry name" value="RecF-like"/>
</dbReference>
<dbReference type="KEGG" id="thao:NI17_002865"/>
<evidence type="ECO:0000313" key="2">
    <source>
        <dbReference type="Proteomes" id="UP000265719"/>
    </source>
</evidence>
<dbReference type="Gene3D" id="3.40.50.300">
    <property type="entry name" value="P-loop containing nucleotide triphosphate hydrolases"/>
    <property type="match status" value="2"/>
</dbReference>
<dbReference type="InterPro" id="IPR027417">
    <property type="entry name" value="P-loop_NTPase"/>
</dbReference>
<dbReference type="GO" id="GO:0016887">
    <property type="term" value="F:ATP hydrolysis activity"/>
    <property type="evidence" value="ECO:0007669"/>
    <property type="project" value="InterPro"/>
</dbReference>
<organism evidence="1 2">
    <name type="scientific">Thermobifida halotolerans</name>
    <dbReference type="NCBI Taxonomy" id="483545"/>
    <lineage>
        <taxon>Bacteria</taxon>
        <taxon>Bacillati</taxon>
        <taxon>Actinomycetota</taxon>
        <taxon>Actinomycetes</taxon>
        <taxon>Streptosporangiales</taxon>
        <taxon>Nocardiopsidaceae</taxon>
        <taxon>Thermobifida</taxon>
    </lineage>
</organism>
<dbReference type="AlphaFoldDB" id="A0A399G6B4"/>
<dbReference type="InterPro" id="IPR003959">
    <property type="entry name" value="ATPase_AAA_core"/>
</dbReference>
<dbReference type="Proteomes" id="UP000265719">
    <property type="component" value="Chromosome"/>
</dbReference>
<accession>A0A399G6B4</accession>
<proteinExistence type="predicted"/>
<reference evidence="1" key="1">
    <citation type="submission" date="2020-10" db="EMBL/GenBank/DDBJ databases">
        <title>De novo genome project of the cellulose decomposer Thermobifida halotolerans type strain.</title>
        <authorList>
            <person name="Nagy I."/>
            <person name="Horvath B."/>
            <person name="Kukolya J."/>
            <person name="Nagy I."/>
            <person name="Orsini M."/>
        </authorList>
    </citation>
    <scope>NUCLEOTIDE SEQUENCE</scope>
    <source>
        <strain evidence="1">DSM 44931</strain>
    </source>
</reference>
<dbReference type="EMBL" id="CP063196">
    <property type="protein sequence ID" value="UOE20207.1"/>
    <property type="molecule type" value="Genomic_DNA"/>
</dbReference>
<dbReference type="RefSeq" id="WP_068689646.1">
    <property type="nucleotide sequence ID" value="NZ_CP063196.1"/>
</dbReference>
<keyword evidence="2" id="KW-1185">Reference proteome</keyword>
<gene>
    <name evidence="1" type="ORF">NI17_002865</name>
</gene>
<protein>
    <submittedName>
        <fullName evidence="1">AAA family ATPase</fullName>
    </submittedName>
</protein>
<dbReference type="SUPFAM" id="SSF52540">
    <property type="entry name" value="P-loop containing nucleoside triphosphate hydrolases"/>
    <property type="match status" value="1"/>
</dbReference>
<sequence>MPDRKPPQITRIRVRNYRALRDVDIKDLRPFTVLVGPNGSGKSTLFDVFAFLSECFTDGVRRACDRRGGLPELFSRGSSGPLEIEITYQSDVRIGGRPRRRTLSYLLSLDQKRGRAVVDREVLRWSISPGPGRPNHIIDFRQGRGKVADEESGVTAEQELAASDVLAVSALGQLRNHPRVVALKEFVSGWYLSYLSVDDERKPPQAGPQEHLSRSGDNLSNVLQYLKEEHPERLNTVIDQLRRAIPALGEVTYQTSPDGRLILMMRDEPFDQPVLAHFVSDGTLKMLSYLVIFSDPDIAPFIGVEEPENFLYPHLLPGLASLCREAASRSQILVTTHSPEFVDECQPTEVLALYRGEDGYTRVVRPHLIEAVNAMMDSGARLGWLWEAGYFEELPKPRTVVRDSGDEE</sequence>
<dbReference type="Pfam" id="PF13304">
    <property type="entry name" value="AAA_21"/>
    <property type="match status" value="1"/>
</dbReference>
<name>A0A399G6B4_9ACTN</name>
<dbReference type="PIRSF" id="PIRSF029347">
    <property type="entry name" value="RecF"/>
    <property type="match status" value="1"/>
</dbReference>